<evidence type="ECO:0000313" key="3">
    <source>
        <dbReference type="Proteomes" id="UP000244855"/>
    </source>
</evidence>
<dbReference type="Proteomes" id="UP000244855">
    <property type="component" value="Unassembled WGS sequence"/>
</dbReference>
<feature type="region of interest" description="Disordered" evidence="1">
    <location>
        <begin position="217"/>
        <end position="239"/>
    </location>
</feature>
<feature type="compositionally biased region" description="Basic and acidic residues" evidence="1">
    <location>
        <begin position="164"/>
        <end position="193"/>
    </location>
</feature>
<keyword evidence="3" id="KW-1185">Reference proteome</keyword>
<feature type="region of interest" description="Disordered" evidence="1">
    <location>
        <begin position="50"/>
        <end position="124"/>
    </location>
</feature>
<name>A0A2V1DVC0_9PLEO</name>
<reference evidence="2 3" key="1">
    <citation type="journal article" date="2018" name="Sci. Rep.">
        <title>Comparative genomics provides insights into the lifestyle and reveals functional heterogeneity of dark septate endophytic fungi.</title>
        <authorList>
            <person name="Knapp D.G."/>
            <person name="Nemeth J.B."/>
            <person name="Barry K."/>
            <person name="Hainaut M."/>
            <person name="Henrissat B."/>
            <person name="Johnson J."/>
            <person name="Kuo A."/>
            <person name="Lim J.H.P."/>
            <person name="Lipzen A."/>
            <person name="Nolan M."/>
            <person name="Ohm R.A."/>
            <person name="Tamas L."/>
            <person name="Grigoriev I.V."/>
            <person name="Spatafora J.W."/>
            <person name="Nagy L.G."/>
            <person name="Kovacs G.M."/>
        </authorList>
    </citation>
    <scope>NUCLEOTIDE SEQUENCE [LARGE SCALE GENOMIC DNA]</scope>
    <source>
        <strain evidence="2 3">DSE2036</strain>
    </source>
</reference>
<evidence type="ECO:0000256" key="1">
    <source>
        <dbReference type="SAM" id="MobiDB-lite"/>
    </source>
</evidence>
<sequence>MGVLFSTLNLFLPFTNPQTPLLQDLIHTSILCGTLYFAPQIAEHYRQHNATPPATAWDGDESQQVENAAEGAPVHQGQELEPDGNDGMGEELEQQPPAGQRQPRAPPPAPHVQDEGQDWPNENDLGAVEADIGVGMEAAGPANERPRPTPANRTVGTKKAKSLARKDQRRAYHEFHRSQAEQRRLAEEAGREERERILIEEKSRRAGEERRIAEKVREERDRKKEEERREVEEERGRRERTVSRVRDEMERKGVVDLGALATQEGKDRVWIERLVRASGIMEKIGKDRKGSKVFITGECWLVKLEAELVKSAYADAVEYGNEMGGKISFARFGEILQKVVLARAHDVA</sequence>
<accession>A0A2V1DVC0</accession>
<dbReference type="AlphaFoldDB" id="A0A2V1DVC0"/>
<organism evidence="2 3">
    <name type="scientific">Periconia macrospinosa</name>
    <dbReference type="NCBI Taxonomy" id="97972"/>
    <lineage>
        <taxon>Eukaryota</taxon>
        <taxon>Fungi</taxon>
        <taxon>Dikarya</taxon>
        <taxon>Ascomycota</taxon>
        <taxon>Pezizomycotina</taxon>
        <taxon>Dothideomycetes</taxon>
        <taxon>Pleosporomycetidae</taxon>
        <taxon>Pleosporales</taxon>
        <taxon>Massarineae</taxon>
        <taxon>Periconiaceae</taxon>
        <taxon>Periconia</taxon>
    </lineage>
</organism>
<feature type="compositionally biased region" description="Low complexity" evidence="1">
    <location>
        <begin position="94"/>
        <end position="103"/>
    </location>
</feature>
<gene>
    <name evidence="2" type="ORF">DM02DRAFT_671456</name>
</gene>
<feature type="compositionally biased region" description="Acidic residues" evidence="1">
    <location>
        <begin position="80"/>
        <end position="93"/>
    </location>
</feature>
<dbReference type="OrthoDB" id="5397628at2759"/>
<proteinExistence type="predicted"/>
<protein>
    <submittedName>
        <fullName evidence="2">Uncharacterized protein</fullName>
    </submittedName>
</protein>
<dbReference type="EMBL" id="KZ805361">
    <property type="protein sequence ID" value="PVI01224.1"/>
    <property type="molecule type" value="Genomic_DNA"/>
</dbReference>
<feature type="region of interest" description="Disordered" evidence="1">
    <location>
        <begin position="136"/>
        <end position="193"/>
    </location>
</feature>
<evidence type="ECO:0000313" key="2">
    <source>
        <dbReference type="EMBL" id="PVI01224.1"/>
    </source>
</evidence>